<gene>
    <name evidence="1" type="ORF">LPJ66_002773</name>
</gene>
<comment type="caution">
    <text evidence="1">The sequence shown here is derived from an EMBL/GenBank/DDBJ whole genome shotgun (WGS) entry which is preliminary data.</text>
</comment>
<dbReference type="Proteomes" id="UP001150581">
    <property type="component" value="Unassembled WGS sequence"/>
</dbReference>
<keyword evidence="2" id="KW-1185">Reference proteome</keyword>
<reference evidence="1" key="1">
    <citation type="submission" date="2022-07" db="EMBL/GenBank/DDBJ databases">
        <title>Phylogenomic reconstructions and comparative analyses of Kickxellomycotina fungi.</title>
        <authorList>
            <person name="Reynolds N.K."/>
            <person name="Stajich J.E."/>
            <person name="Barry K."/>
            <person name="Grigoriev I.V."/>
            <person name="Crous P."/>
            <person name="Smith M.E."/>
        </authorList>
    </citation>
    <scope>NUCLEOTIDE SEQUENCE</scope>
    <source>
        <strain evidence="1">Benny 63K</strain>
    </source>
</reference>
<evidence type="ECO:0000313" key="1">
    <source>
        <dbReference type="EMBL" id="KAJ1898411.1"/>
    </source>
</evidence>
<accession>A0ACC1IPI7</accession>
<sequence>MSPSTNSRTEVANTSYSAANFASVFAVLNTFSAAIRVPDIQEPEDLDTVVRCTDDTKALRELALALLAAAVDRKAKTLPTEDQWPKLCSSLAAGSAVHLLKGLEVPEDAAESLDDFVAQPPAVRVDVLYWFCEIALMSNTVIKALIDGECERERKPASASTNTAVNDALVRLTPLVEIAKQRYWLFGNNTRQLYLESLSQKGKGRLELLAQSLEEFAAVAADLRAQRSHAQKELADRLDTEVVPFLEKQERKRERVERALQRQAIATANVHLYETRTRKRQRVNYNVDEDISYDF</sequence>
<name>A0ACC1IPI7_9FUNG</name>
<organism evidence="1 2">
    <name type="scientific">Kickxella alabastrina</name>
    <dbReference type="NCBI Taxonomy" id="61397"/>
    <lineage>
        <taxon>Eukaryota</taxon>
        <taxon>Fungi</taxon>
        <taxon>Fungi incertae sedis</taxon>
        <taxon>Zoopagomycota</taxon>
        <taxon>Kickxellomycotina</taxon>
        <taxon>Kickxellomycetes</taxon>
        <taxon>Kickxellales</taxon>
        <taxon>Kickxellaceae</taxon>
        <taxon>Kickxella</taxon>
    </lineage>
</organism>
<evidence type="ECO:0000313" key="2">
    <source>
        <dbReference type="Proteomes" id="UP001150581"/>
    </source>
</evidence>
<dbReference type="EMBL" id="JANBPG010000241">
    <property type="protein sequence ID" value="KAJ1898411.1"/>
    <property type="molecule type" value="Genomic_DNA"/>
</dbReference>
<protein>
    <submittedName>
        <fullName evidence="1">Uncharacterized protein</fullName>
    </submittedName>
</protein>
<proteinExistence type="predicted"/>